<dbReference type="AlphaFoldDB" id="A0A1W2TR02"/>
<keyword evidence="3" id="KW-1185">Reference proteome</keyword>
<gene>
    <name evidence="2" type="ORF">SAMD00023353_5100240</name>
</gene>
<proteinExistence type="predicted"/>
<dbReference type="Proteomes" id="UP000054516">
    <property type="component" value="Unassembled WGS sequence"/>
</dbReference>
<reference evidence="2" key="1">
    <citation type="submission" date="2016-03" db="EMBL/GenBank/DDBJ databases">
        <title>Draft genome sequence of Rosellinia necatrix.</title>
        <authorList>
            <person name="Kanematsu S."/>
        </authorList>
    </citation>
    <scope>NUCLEOTIDE SEQUENCE [LARGE SCALE GENOMIC DNA]</scope>
    <source>
        <strain evidence="2">W97</strain>
    </source>
</reference>
<dbReference type="PANTHER" id="PTHR35391:SF5">
    <property type="entry name" value="DUF6590 DOMAIN-CONTAINING PROTEIN"/>
    <property type="match status" value="1"/>
</dbReference>
<dbReference type="GO" id="GO:0016301">
    <property type="term" value="F:kinase activity"/>
    <property type="evidence" value="ECO:0007669"/>
    <property type="project" value="UniProtKB-KW"/>
</dbReference>
<dbReference type="PANTHER" id="PTHR35391">
    <property type="entry name" value="C2H2-TYPE DOMAIN-CONTAINING PROTEIN-RELATED"/>
    <property type="match status" value="1"/>
</dbReference>
<evidence type="ECO:0000256" key="1">
    <source>
        <dbReference type="SAM" id="MobiDB-lite"/>
    </source>
</evidence>
<dbReference type="STRING" id="77044.A0A1W2TR02"/>
<feature type="region of interest" description="Disordered" evidence="1">
    <location>
        <begin position="433"/>
        <end position="462"/>
    </location>
</feature>
<keyword evidence="2" id="KW-0418">Kinase</keyword>
<evidence type="ECO:0000313" key="2">
    <source>
        <dbReference type="EMBL" id="GAP90906.2"/>
    </source>
</evidence>
<evidence type="ECO:0000313" key="3">
    <source>
        <dbReference type="Proteomes" id="UP000054516"/>
    </source>
</evidence>
<organism evidence="2">
    <name type="scientific">Rosellinia necatrix</name>
    <name type="common">White root-rot fungus</name>
    <dbReference type="NCBI Taxonomy" id="77044"/>
    <lineage>
        <taxon>Eukaryota</taxon>
        <taxon>Fungi</taxon>
        <taxon>Dikarya</taxon>
        <taxon>Ascomycota</taxon>
        <taxon>Pezizomycotina</taxon>
        <taxon>Sordariomycetes</taxon>
        <taxon>Xylariomycetidae</taxon>
        <taxon>Xylariales</taxon>
        <taxon>Xylariaceae</taxon>
        <taxon>Rosellinia</taxon>
    </lineage>
</organism>
<protein>
    <submittedName>
        <fullName evidence="2">Putative serine threonine-protein kinase DCLK</fullName>
    </submittedName>
</protein>
<sequence>MSNAGRKDYLYELACECKTLLDQLRDAENNGDSNIYTRLIREFSMWAHDLGVFTSDRRTLRASLPDYPVLQDLVIDRLVLLRGSVSISVERSLDAVRLKRTDPWKHEETSLREIRNDLGELNALNNRIIRAVDGERIPRIGGLAASIEPEPFKNLCAVAMDFLYPDTHDTLKDYLVKSMAERYAPVWLDRRRKTLRTGREIPPPISEAPERGTRSDALVVQRTMVADDLNIPIAPRQSTELSPTGLPSVDTQQTKIRKYGKLPDKASTTCKTATSTPTHQADCLQQLGLRGTNNAHTCPWCVEPLDHNLSQGSWLRHVEQDYRPYVCLSEDCAERHRAYSCPDTWGLHMGLHHEQWHNRCYVTSYACTLCHSNPLYGSKDALYGHMKGSHNDVPTSEQLRLISEQFRTKGECLFCGFVVQEYETEVSRKRRKMEAKRGSAKAGRMTVEMTSRHPHSRGLLDSSSGSVADAIVGGYIMERRNGFIMTDHIASHLGTIMLLALRLIDMGDSKGEPERDINSDCDSGAGETRSNAAPEPSAALESTPGGLDNDEAADSVGDLLEDHTAIPDTDQELSYIPRRYDDLRPEDDVFLLGIIDAGAFQDHKHQDTDGAAQGTDGAAQGTDGAAQGTDGAAQGTDGTAVTEPRPASGHPTGTDLGTV</sequence>
<feature type="compositionally biased region" description="Low complexity" evidence="1">
    <location>
        <begin position="609"/>
        <end position="640"/>
    </location>
</feature>
<keyword evidence="2" id="KW-0808">Transferase</keyword>
<dbReference type="OrthoDB" id="195446at2759"/>
<feature type="region of interest" description="Disordered" evidence="1">
    <location>
        <begin position="510"/>
        <end position="553"/>
    </location>
</feature>
<feature type="region of interest" description="Disordered" evidence="1">
    <location>
        <begin position="605"/>
        <end position="659"/>
    </location>
</feature>
<name>A0A1W2TR02_ROSNE</name>
<accession>A0A1W2TR02</accession>
<dbReference type="OMA" id="MARHIAG"/>
<dbReference type="EMBL" id="DF977496">
    <property type="protein sequence ID" value="GAP90906.2"/>
    <property type="molecule type" value="Genomic_DNA"/>
</dbReference>